<keyword evidence="3" id="KW-1185">Reference proteome</keyword>
<dbReference type="AlphaFoldDB" id="A0AA38CBN7"/>
<comment type="caution">
    <text evidence="2">The sequence shown here is derived from an EMBL/GenBank/DDBJ whole genome shotgun (WGS) entry which is preliminary data.</text>
</comment>
<feature type="non-terminal residue" evidence="2">
    <location>
        <position position="50"/>
    </location>
</feature>
<accession>A0AA38CBN7</accession>
<gene>
    <name evidence="2" type="ORF">KI387_039251</name>
</gene>
<dbReference type="EMBL" id="JAHRHJ020000011">
    <property type="protein sequence ID" value="KAH9295663.1"/>
    <property type="molecule type" value="Genomic_DNA"/>
</dbReference>
<feature type="non-terminal residue" evidence="2">
    <location>
        <position position="1"/>
    </location>
</feature>
<name>A0AA38CBN7_TAXCH</name>
<sequence length="50" mass="5262">VWWRLQGATEVVDAAVKAGMGPSCDTTGDKRGEGNVEEGGADAEEDIRAR</sequence>
<organism evidence="2 3">
    <name type="scientific">Taxus chinensis</name>
    <name type="common">Chinese yew</name>
    <name type="synonym">Taxus wallichiana var. chinensis</name>
    <dbReference type="NCBI Taxonomy" id="29808"/>
    <lineage>
        <taxon>Eukaryota</taxon>
        <taxon>Viridiplantae</taxon>
        <taxon>Streptophyta</taxon>
        <taxon>Embryophyta</taxon>
        <taxon>Tracheophyta</taxon>
        <taxon>Spermatophyta</taxon>
        <taxon>Pinopsida</taxon>
        <taxon>Pinidae</taxon>
        <taxon>Conifers II</taxon>
        <taxon>Cupressales</taxon>
        <taxon>Taxaceae</taxon>
        <taxon>Taxus</taxon>
    </lineage>
</organism>
<protein>
    <submittedName>
        <fullName evidence="2">Uncharacterized protein</fullName>
    </submittedName>
</protein>
<evidence type="ECO:0000313" key="2">
    <source>
        <dbReference type="EMBL" id="KAH9295663.1"/>
    </source>
</evidence>
<evidence type="ECO:0000313" key="3">
    <source>
        <dbReference type="Proteomes" id="UP000824469"/>
    </source>
</evidence>
<reference evidence="2 3" key="1">
    <citation type="journal article" date="2021" name="Nat. Plants">
        <title>The Taxus genome provides insights into paclitaxel biosynthesis.</title>
        <authorList>
            <person name="Xiong X."/>
            <person name="Gou J."/>
            <person name="Liao Q."/>
            <person name="Li Y."/>
            <person name="Zhou Q."/>
            <person name="Bi G."/>
            <person name="Li C."/>
            <person name="Du R."/>
            <person name="Wang X."/>
            <person name="Sun T."/>
            <person name="Guo L."/>
            <person name="Liang H."/>
            <person name="Lu P."/>
            <person name="Wu Y."/>
            <person name="Zhang Z."/>
            <person name="Ro D.K."/>
            <person name="Shang Y."/>
            <person name="Huang S."/>
            <person name="Yan J."/>
        </authorList>
    </citation>
    <scope>NUCLEOTIDE SEQUENCE [LARGE SCALE GENOMIC DNA]</scope>
    <source>
        <strain evidence="2">Ta-2019</strain>
    </source>
</reference>
<feature type="compositionally biased region" description="Acidic residues" evidence="1">
    <location>
        <begin position="35"/>
        <end position="50"/>
    </location>
</feature>
<feature type="region of interest" description="Disordered" evidence="1">
    <location>
        <begin position="19"/>
        <end position="50"/>
    </location>
</feature>
<evidence type="ECO:0000256" key="1">
    <source>
        <dbReference type="SAM" id="MobiDB-lite"/>
    </source>
</evidence>
<dbReference type="Proteomes" id="UP000824469">
    <property type="component" value="Unassembled WGS sequence"/>
</dbReference>
<proteinExistence type="predicted"/>